<dbReference type="GO" id="GO:0005829">
    <property type="term" value="C:cytosol"/>
    <property type="evidence" value="ECO:0007669"/>
    <property type="project" value="TreeGrafter"/>
</dbReference>
<name>A0A429XYB9_9BACI</name>
<dbReference type="GO" id="GO:0003677">
    <property type="term" value="F:DNA binding"/>
    <property type="evidence" value="ECO:0007669"/>
    <property type="project" value="UniProtKB-KW"/>
</dbReference>
<keyword evidence="1" id="KW-0238">DNA-binding</keyword>
<dbReference type="GO" id="GO:0046983">
    <property type="term" value="F:protein dimerization activity"/>
    <property type="evidence" value="ECO:0007669"/>
    <property type="project" value="InterPro"/>
</dbReference>
<evidence type="ECO:0000256" key="1">
    <source>
        <dbReference type="ARBA" id="ARBA00023125"/>
    </source>
</evidence>
<dbReference type="Proteomes" id="UP000287156">
    <property type="component" value="Unassembled WGS sequence"/>
</dbReference>
<feature type="domain" description="Sin" evidence="3">
    <location>
        <begin position="63"/>
        <end position="101"/>
    </location>
</feature>
<dbReference type="OrthoDB" id="1859224at2"/>
<comment type="caution">
    <text evidence="4">The sequence shown here is derived from an EMBL/GenBank/DDBJ whole genome shotgun (WGS) entry which is preliminary data.</text>
</comment>
<dbReference type="Gene3D" id="1.10.260.40">
    <property type="entry name" value="lambda repressor-like DNA-binding domains"/>
    <property type="match status" value="1"/>
</dbReference>
<gene>
    <name evidence="4" type="ORF">D4T97_012720</name>
</gene>
<dbReference type="CDD" id="cd00093">
    <property type="entry name" value="HTH_XRE"/>
    <property type="match status" value="1"/>
</dbReference>
<evidence type="ECO:0000259" key="2">
    <source>
        <dbReference type="PROSITE" id="PS50943"/>
    </source>
</evidence>
<protein>
    <submittedName>
        <fullName evidence="4">Helix-turn-helix domain-containing protein</fullName>
    </submittedName>
</protein>
<dbReference type="PROSITE" id="PS50943">
    <property type="entry name" value="HTH_CROC1"/>
    <property type="match status" value="1"/>
</dbReference>
<evidence type="ECO:0000259" key="3">
    <source>
        <dbReference type="PROSITE" id="PS51500"/>
    </source>
</evidence>
<dbReference type="InterPro" id="IPR010982">
    <property type="entry name" value="Lambda_DNA-bd_dom_sf"/>
</dbReference>
<dbReference type="SUPFAM" id="SSF47406">
    <property type="entry name" value="SinR repressor dimerisation domain-like"/>
    <property type="match status" value="1"/>
</dbReference>
<evidence type="ECO:0000313" key="5">
    <source>
        <dbReference type="Proteomes" id="UP000287156"/>
    </source>
</evidence>
<dbReference type="GO" id="GO:0003700">
    <property type="term" value="F:DNA-binding transcription factor activity"/>
    <property type="evidence" value="ECO:0007669"/>
    <property type="project" value="TreeGrafter"/>
</dbReference>
<dbReference type="RefSeq" id="WP_126051123.1">
    <property type="nucleotide sequence ID" value="NZ_QYTV02000005.1"/>
</dbReference>
<dbReference type="InterPro" id="IPR036281">
    <property type="entry name" value="SinR/SinI_dimer_dom_sf"/>
</dbReference>
<keyword evidence="5" id="KW-1185">Reference proteome</keyword>
<sequence length="109" mass="12905">MIGLHIKELREQKGYSLSKLADKAGISKSYLSYIERDMQRNPSLQVLSKIAHPLGVTVEQLLQESVQKEFKLDKEWQMLVQKAIQAGMRKEDFLEYYQFIQFKNRNKKR</sequence>
<dbReference type="SUPFAM" id="SSF47413">
    <property type="entry name" value="lambda repressor-like DNA-binding domains"/>
    <property type="match status" value="1"/>
</dbReference>
<dbReference type="SMART" id="SM00530">
    <property type="entry name" value="HTH_XRE"/>
    <property type="match status" value="1"/>
</dbReference>
<evidence type="ECO:0000313" key="4">
    <source>
        <dbReference type="EMBL" id="RST73735.1"/>
    </source>
</evidence>
<dbReference type="InterPro" id="IPR050807">
    <property type="entry name" value="TransReg_Diox_bact_type"/>
</dbReference>
<reference evidence="4" key="1">
    <citation type="submission" date="2018-12" db="EMBL/GenBank/DDBJ databases">
        <authorList>
            <person name="Sun L."/>
            <person name="Chen Z."/>
        </authorList>
    </citation>
    <scope>NUCLEOTIDE SEQUENCE [LARGE SCALE GENOMIC DNA]</scope>
    <source>
        <strain evidence="4">3-2-2</strain>
    </source>
</reference>
<feature type="domain" description="HTH cro/C1-type" evidence="2">
    <location>
        <begin position="6"/>
        <end position="61"/>
    </location>
</feature>
<dbReference type="InterPro" id="IPR010981">
    <property type="entry name" value="SinR/SinI_dimer_dom"/>
</dbReference>
<dbReference type="PROSITE" id="PS51500">
    <property type="entry name" value="SIN"/>
    <property type="match status" value="1"/>
</dbReference>
<dbReference type="PANTHER" id="PTHR46797">
    <property type="entry name" value="HTH-TYPE TRANSCRIPTIONAL REGULATOR"/>
    <property type="match status" value="1"/>
</dbReference>
<dbReference type="PANTHER" id="PTHR46797:SF1">
    <property type="entry name" value="METHYLPHOSPHONATE SYNTHASE"/>
    <property type="match status" value="1"/>
</dbReference>
<organism evidence="4 5">
    <name type="scientific">Siminovitchia acidinfaciens</name>
    <dbReference type="NCBI Taxonomy" id="2321395"/>
    <lineage>
        <taxon>Bacteria</taxon>
        <taxon>Bacillati</taxon>
        <taxon>Bacillota</taxon>
        <taxon>Bacilli</taxon>
        <taxon>Bacillales</taxon>
        <taxon>Bacillaceae</taxon>
        <taxon>Siminovitchia</taxon>
    </lineage>
</organism>
<dbReference type="Pfam" id="PF01381">
    <property type="entry name" value="HTH_3"/>
    <property type="match status" value="1"/>
</dbReference>
<accession>A0A429XYB9</accession>
<dbReference type="InterPro" id="IPR001387">
    <property type="entry name" value="Cro/C1-type_HTH"/>
</dbReference>
<dbReference type="AlphaFoldDB" id="A0A429XYB9"/>
<proteinExistence type="predicted"/>
<dbReference type="EMBL" id="QYTV02000005">
    <property type="protein sequence ID" value="RST73735.1"/>
    <property type="molecule type" value="Genomic_DNA"/>
</dbReference>